<sequence>MEDGSMRRRLGQKPSNPSGAANNQSADDQSEPRPRVLDDTAEETTTPDQRGVARASAGRVSGKGQGETAASADEGELTAAEAAVNPFWSERAQAEVQLALARPDFLGEVTGQNSGGPSSTSTEMRPANETPEVPGSAVEARRAVAEHPVGPPVSLGPPAAVTTTISGQAVAEEPQPGEPGLRPGERQILTEMKGILEMLVAQNTELRDQNESLQSRLEKLEEDRSAAWRSVASGGAQDWRVQSEMGLKDSRLRDRTPEPSVNPEACEGGLYERVVGLDRRSDLTGMFEGTPDTAVPGWENTVPGGRPDAHDDLVDPWQGLDVAGLGVGPGRDPFVPGDRTYWNLPILEDPSQPSPATRASDWLVQIRPMLYDLSDMSQCWWQRVEFESQVWYQRWCRASALERGLIVPKMSSELSHMRFRRLESRAYGMLQTAVPAIIRDELLASRSLNCVSLLFQILKVYAPGGLQERTQILGDLTNLGVARSASEAVQALRGWSRTYARARTMGVSVPDPALVLRGLDTHTEGLLRKAVHSQVSFRVSTARNHLRLDHNPTMGAVMEFLKVLQSEWEQVSVSGQDEAPKPPRAARMEAGAKGDGKGDKGNDDKGGNQKGKVGTARITMISRRPKGRADATTVVQINTGNKIAQDRKVSQTQVLEEAQKLLKSLRIAALRVGPESSAESTGEVNDQDALGDSEKDQGAYRALCIQLIGELEQCRAQKIQKALNLRALKLGSPCGESEQPCAWGSELDVLKTLREICPEESEGVLARAVPIQCGDYPVGASVFLGLNRRARKAIQLAKHVVLNLCPGKPKVSWRNLFGAQTVVLTVATSRSPGVFDERTFSWLATLCASGKVAAVVGSQSRVVSNSRDEGECQGEVEIAHENQLIQVLRTLVLHRLAERNREGGSVLVLEGSDRARFWNKLSLPVWSHNELSVQLETQRITHLRGCQSFCGVGAVDERTDGDHENHSADWSDELVKVVHRHANALTLNLDLIGPWAAGDDHAVAGPVRHILVATLGVPILEGGKPLPLEQRDEREERERERRSDRR</sequence>
<comment type="caution">
    <text evidence="3">The sequence shown here is derived from an EMBL/GenBank/DDBJ whole genome shotgun (WGS) entry which is preliminary data.</text>
</comment>
<evidence type="ECO:0000313" key="4">
    <source>
        <dbReference type="Proteomes" id="UP000604046"/>
    </source>
</evidence>
<gene>
    <name evidence="3" type="ORF">SNAT2548_LOCUS2591</name>
</gene>
<dbReference type="EMBL" id="CAJNDS010000155">
    <property type="protein sequence ID" value="CAE6971420.1"/>
    <property type="molecule type" value="Genomic_DNA"/>
</dbReference>
<feature type="coiled-coil region" evidence="1">
    <location>
        <begin position="196"/>
        <end position="223"/>
    </location>
</feature>
<dbReference type="OrthoDB" id="446149at2759"/>
<feature type="compositionally biased region" description="Polar residues" evidence="2">
    <location>
        <begin position="110"/>
        <end position="123"/>
    </location>
</feature>
<accession>A0A812I1Z1</accession>
<keyword evidence="1" id="KW-0175">Coiled coil</keyword>
<feature type="compositionally biased region" description="Basic and acidic residues" evidence="2">
    <location>
        <begin position="578"/>
        <end position="607"/>
    </location>
</feature>
<evidence type="ECO:0000256" key="1">
    <source>
        <dbReference type="SAM" id="Coils"/>
    </source>
</evidence>
<reference evidence="3" key="1">
    <citation type="submission" date="2021-02" db="EMBL/GenBank/DDBJ databases">
        <authorList>
            <person name="Dougan E. K."/>
            <person name="Rhodes N."/>
            <person name="Thang M."/>
            <person name="Chan C."/>
        </authorList>
    </citation>
    <scope>NUCLEOTIDE SEQUENCE</scope>
</reference>
<keyword evidence="4" id="KW-1185">Reference proteome</keyword>
<feature type="compositionally biased region" description="Basic and acidic residues" evidence="2">
    <location>
        <begin position="1029"/>
        <end position="1046"/>
    </location>
</feature>
<organism evidence="3 4">
    <name type="scientific">Symbiodinium natans</name>
    <dbReference type="NCBI Taxonomy" id="878477"/>
    <lineage>
        <taxon>Eukaryota</taxon>
        <taxon>Sar</taxon>
        <taxon>Alveolata</taxon>
        <taxon>Dinophyceae</taxon>
        <taxon>Suessiales</taxon>
        <taxon>Symbiodiniaceae</taxon>
        <taxon>Symbiodinium</taxon>
    </lineage>
</organism>
<evidence type="ECO:0000313" key="3">
    <source>
        <dbReference type="EMBL" id="CAE6971420.1"/>
    </source>
</evidence>
<feature type="region of interest" description="Disordered" evidence="2">
    <location>
        <begin position="1"/>
        <end position="77"/>
    </location>
</feature>
<evidence type="ECO:0000256" key="2">
    <source>
        <dbReference type="SAM" id="MobiDB-lite"/>
    </source>
</evidence>
<name>A0A812I1Z1_9DINO</name>
<feature type="region of interest" description="Disordered" evidence="2">
    <location>
        <begin position="572"/>
        <end position="616"/>
    </location>
</feature>
<dbReference type="AlphaFoldDB" id="A0A812I1Z1"/>
<feature type="region of interest" description="Disordered" evidence="2">
    <location>
        <begin position="107"/>
        <end position="137"/>
    </location>
</feature>
<feature type="region of interest" description="Disordered" evidence="2">
    <location>
        <begin position="673"/>
        <end position="693"/>
    </location>
</feature>
<dbReference type="Proteomes" id="UP000604046">
    <property type="component" value="Unassembled WGS sequence"/>
</dbReference>
<proteinExistence type="predicted"/>
<protein>
    <submittedName>
        <fullName evidence="3">Uncharacterized protein</fullName>
    </submittedName>
</protein>
<feature type="region of interest" description="Disordered" evidence="2">
    <location>
        <begin position="1023"/>
        <end position="1046"/>
    </location>
</feature>
<feature type="compositionally biased region" description="Polar residues" evidence="2">
    <location>
        <begin position="13"/>
        <end position="27"/>
    </location>
</feature>